<feature type="domain" description="DinB-like" evidence="1">
    <location>
        <begin position="20"/>
        <end position="149"/>
    </location>
</feature>
<protein>
    <submittedName>
        <fullName evidence="2">DinB superfamily protein</fullName>
    </submittedName>
</protein>
<reference evidence="2 3" key="1">
    <citation type="submission" date="2019-02" db="EMBL/GenBank/DDBJ databases">
        <title>Deep-cultivation of Planctomycetes and their phenomic and genomic characterization uncovers novel biology.</title>
        <authorList>
            <person name="Wiegand S."/>
            <person name="Jogler M."/>
            <person name="Boedeker C."/>
            <person name="Pinto D."/>
            <person name="Vollmers J."/>
            <person name="Rivas-Marin E."/>
            <person name="Kohn T."/>
            <person name="Peeters S.H."/>
            <person name="Heuer A."/>
            <person name="Rast P."/>
            <person name="Oberbeckmann S."/>
            <person name="Bunk B."/>
            <person name="Jeske O."/>
            <person name="Meyerdierks A."/>
            <person name="Storesund J.E."/>
            <person name="Kallscheuer N."/>
            <person name="Luecker S."/>
            <person name="Lage O.M."/>
            <person name="Pohl T."/>
            <person name="Merkel B.J."/>
            <person name="Hornburger P."/>
            <person name="Mueller R.-W."/>
            <person name="Bruemmer F."/>
            <person name="Labrenz M."/>
            <person name="Spormann A.M."/>
            <person name="Op den Camp H."/>
            <person name="Overmann J."/>
            <person name="Amann R."/>
            <person name="Jetten M.S.M."/>
            <person name="Mascher T."/>
            <person name="Medema M.H."/>
            <person name="Devos D.P."/>
            <person name="Kaster A.-K."/>
            <person name="Ovreas L."/>
            <person name="Rohde M."/>
            <person name="Galperin M.Y."/>
            <person name="Jogler C."/>
        </authorList>
    </citation>
    <scope>NUCLEOTIDE SEQUENCE [LARGE SCALE GENOMIC DNA]</scope>
    <source>
        <strain evidence="2 3">Pan44</strain>
    </source>
</reference>
<dbReference type="OrthoDB" id="267642at2"/>
<name>A0A517S7X1_9PLAN</name>
<gene>
    <name evidence="2" type="ORF">Pan44_02280</name>
</gene>
<sequence>MNAHDALKITINGGQFVCMAYLADLSDADLMRRAAPGINHINWQVGHLILSDHDHISAILPGSMPPLPEGFARAYSRETAGFDDPASFFHKSVLLEVFHQQRAALLTALDSVSAEGLEQASPDRFQSFAPVWANLFELAGSHWLMHCGQWAVVRRQIGKPPLF</sequence>
<dbReference type="SUPFAM" id="SSF109854">
    <property type="entry name" value="DinB/YfiT-like putative metalloenzymes"/>
    <property type="match status" value="1"/>
</dbReference>
<dbReference type="KEGG" id="ccos:Pan44_02280"/>
<dbReference type="RefSeq" id="WP_145026445.1">
    <property type="nucleotide sequence ID" value="NZ_CP036271.1"/>
</dbReference>
<evidence type="ECO:0000313" key="3">
    <source>
        <dbReference type="Proteomes" id="UP000315700"/>
    </source>
</evidence>
<proteinExistence type="predicted"/>
<dbReference type="AlphaFoldDB" id="A0A517S7X1"/>
<dbReference type="EMBL" id="CP036271">
    <property type="protein sequence ID" value="QDT52219.1"/>
    <property type="molecule type" value="Genomic_DNA"/>
</dbReference>
<dbReference type="Pfam" id="PF12867">
    <property type="entry name" value="DinB_2"/>
    <property type="match status" value="1"/>
</dbReference>
<dbReference type="Gene3D" id="1.20.120.450">
    <property type="entry name" value="dinb family like domain"/>
    <property type="match status" value="1"/>
</dbReference>
<dbReference type="InterPro" id="IPR024775">
    <property type="entry name" value="DinB-like"/>
</dbReference>
<keyword evidence="3" id="KW-1185">Reference proteome</keyword>
<organism evidence="2 3">
    <name type="scientific">Caulifigura coniformis</name>
    <dbReference type="NCBI Taxonomy" id="2527983"/>
    <lineage>
        <taxon>Bacteria</taxon>
        <taxon>Pseudomonadati</taxon>
        <taxon>Planctomycetota</taxon>
        <taxon>Planctomycetia</taxon>
        <taxon>Planctomycetales</taxon>
        <taxon>Planctomycetaceae</taxon>
        <taxon>Caulifigura</taxon>
    </lineage>
</organism>
<evidence type="ECO:0000313" key="2">
    <source>
        <dbReference type="EMBL" id="QDT52219.1"/>
    </source>
</evidence>
<accession>A0A517S7X1</accession>
<dbReference type="InterPro" id="IPR034660">
    <property type="entry name" value="DinB/YfiT-like"/>
</dbReference>
<dbReference type="InParanoid" id="A0A517S7X1"/>
<evidence type="ECO:0000259" key="1">
    <source>
        <dbReference type="Pfam" id="PF12867"/>
    </source>
</evidence>
<dbReference type="Proteomes" id="UP000315700">
    <property type="component" value="Chromosome"/>
</dbReference>